<evidence type="ECO:0000256" key="1">
    <source>
        <dbReference type="ARBA" id="ARBA00006420"/>
    </source>
</evidence>
<dbReference type="KEGG" id="fli:Fleli_2640"/>
<dbReference type="InterPro" id="IPR014824">
    <property type="entry name" value="Nfu/NifU_N"/>
</dbReference>
<dbReference type="Pfam" id="PF01106">
    <property type="entry name" value="NifU"/>
    <property type="match status" value="1"/>
</dbReference>
<dbReference type="InterPro" id="IPR034904">
    <property type="entry name" value="FSCA_dom_sf"/>
</dbReference>
<dbReference type="GO" id="GO:0005506">
    <property type="term" value="F:iron ion binding"/>
    <property type="evidence" value="ECO:0007669"/>
    <property type="project" value="InterPro"/>
</dbReference>
<dbReference type="InterPro" id="IPR036498">
    <property type="entry name" value="Nfu/NifU_N_sf"/>
</dbReference>
<dbReference type="InterPro" id="IPR035433">
    <property type="entry name" value="NFU1-like"/>
</dbReference>
<gene>
    <name evidence="3" type="ordered locus">Fleli_2640</name>
</gene>
<sequence>MAVITDNNRAPHVHIYVEENPNPNSMKFVMSFMLMADGIVKDYATKEDTTDSPLAATLFNEFDFVERVFLSKNFITITKTENVEWVEINSILRNYLKDYFEAQKPVFSEDLPDSKVELNDDPTIARIKDILDQYIRPAVEMDGGAISFSEFDKETGKLSVLLQGSCSGCPSSSITLKAGIQNLFSNMMPEVKEVVAQNG</sequence>
<dbReference type="GO" id="GO:0016226">
    <property type="term" value="P:iron-sulfur cluster assembly"/>
    <property type="evidence" value="ECO:0007669"/>
    <property type="project" value="InterPro"/>
</dbReference>
<evidence type="ECO:0000313" key="4">
    <source>
        <dbReference type="Proteomes" id="UP000006054"/>
    </source>
</evidence>
<dbReference type="GO" id="GO:0051536">
    <property type="term" value="F:iron-sulfur cluster binding"/>
    <property type="evidence" value="ECO:0007669"/>
    <property type="project" value="InterPro"/>
</dbReference>
<dbReference type="AlphaFoldDB" id="I4AM16"/>
<dbReference type="InterPro" id="IPR001075">
    <property type="entry name" value="NIF_FeS_clus_asmbl_NifU_C"/>
</dbReference>
<accession>I4AM16</accession>
<dbReference type="OrthoDB" id="9796965at2"/>
<name>I4AM16_BERLS</name>
<keyword evidence="4" id="KW-1185">Reference proteome</keyword>
<dbReference type="EMBL" id="CP003345">
    <property type="protein sequence ID" value="AFM05001.1"/>
    <property type="molecule type" value="Genomic_DNA"/>
</dbReference>
<reference evidence="4" key="1">
    <citation type="submission" date="2012-06" db="EMBL/GenBank/DDBJ databases">
        <title>The complete genome of Flexibacter litoralis DSM 6794.</title>
        <authorList>
            <person name="Lucas S."/>
            <person name="Copeland A."/>
            <person name="Lapidus A."/>
            <person name="Glavina del Rio T."/>
            <person name="Dalin E."/>
            <person name="Tice H."/>
            <person name="Bruce D."/>
            <person name="Goodwin L."/>
            <person name="Pitluck S."/>
            <person name="Peters L."/>
            <person name="Ovchinnikova G."/>
            <person name="Lu M."/>
            <person name="Kyrpides N."/>
            <person name="Mavromatis K."/>
            <person name="Ivanova N."/>
            <person name="Brettin T."/>
            <person name="Detter J.C."/>
            <person name="Han C."/>
            <person name="Larimer F."/>
            <person name="Land M."/>
            <person name="Hauser L."/>
            <person name="Markowitz V."/>
            <person name="Cheng J.-F."/>
            <person name="Hugenholtz P."/>
            <person name="Woyke T."/>
            <person name="Wu D."/>
            <person name="Spring S."/>
            <person name="Lang E."/>
            <person name="Kopitz M."/>
            <person name="Brambilla E."/>
            <person name="Klenk H.-P."/>
            <person name="Eisen J.A."/>
        </authorList>
    </citation>
    <scope>NUCLEOTIDE SEQUENCE [LARGE SCALE GENOMIC DNA]</scope>
    <source>
        <strain evidence="4">ATCC 23117 / DSM 6794 / NBRC 15988 / NCIMB 1366 / Sio-4</strain>
    </source>
</reference>
<dbReference type="PIRSF" id="PIRSF036773">
    <property type="entry name" value="HIRIP5"/>
    <property type="match status" value="1"/>
</dbReference>
<dbReference type="eggNOG" id="COG0694">
    <property type="taxonomic scope" value="Bacteria"/>
</dbReference>
<dbReference type="Proteomes" id="UP000006054">
    <property type="component" value="Chromosome"/>
</dbReference>
<dbReference type="SUPFAM" id="SSF117916">
    <property type="entry name" value="Fe-S cluster assembly (FSCA) domain-like"/>
    <property type="match status" value="1"/>
</dbReference>
<dbReference type="SUPFAM" id="SSF110836">
    <property type="entry name" value="Hypothetical protein SAV1430"/>
    <property type="match status" value="1"/>
</dbReference>
<dbReference type="RefSeq" id="WP_014798438.1">
    <property type="nucleotide sequence ID" value="NC_018018.1"/>
</dbReference>
<dbReference type="Gene3D" id="3.30.1370.70">
    <property type="entry name" value="Scaffold protein Nfu/NifU, N-terminal domain"/>
    <property type="match status" value="1"/>
</dbReference>
<evidence type="ECO:0000313" key="3">
    <source>
        <dbReference type="EMBL" id="AFM05001.1"/>
    </source>
</evidence>
<evidence type="ECO:0000259" key="2">
    <source>
        <dbReference type="SMART" id="SM00932"/>
    </source>
</evidence>
<protein>
    <submittedName>
        <fullName evidence="3">Thioredoxin-like protein</fullName>
    </submittedName>
</protein>
<dbReference type="HOGENOM" id="CLU_060555_0_2_10"/>
<dbReference type="PANTHER" id="PTHR11178:SF1">
    <property type="entry name" value="NFU1 IRON-SULFUR CLUSTER SCAFFOLD HOMOLOG, MITOCHONDRIAL"/>
    <property type="match status" value="1"/>
</dbReference>
<comment type="similarity">
    <text evidence="1">Belongs to the NifU family.</text>
</comment>
<dbReference type="Pfam" id="PF08712">
    <property type="entry name" value="Nfu_N"/>
    <property type="match status" value="1"/>
</dbReference>
<organism evidence="3 4">
    <name type="scientific">Bernardetia litoralis (strain ATCC 23117 / DSM 6794 / NBRC 15988 / NCIMB 1366 / Fx l1 / Sio-4)</name>
    <name type="common">Flexibacter litoralis</name>
    <dbReference type="NCBI Taxonomy" id="880071"/>
    <lineage>
        <taxon>Bacteria</taxon>
        <taxon>Pseudomonadati</taxon>
        <taxon>Bacteroidota</taxon>
        <taxon>Cytophagia</taxon>
        <taxon>Cytophagales</taxon>
        <taxon>Bernardetiaceae</taxon>
        <taxon>Bernardetia</taxon>
    </lineage>
</organism>
<dbReference type="SMART" id="SM00932">
    <property type="entry name" value="Nfu_N"/>
    <property type="match status" value="1"/>
</dbReference>
<proteinExistence type="inferred from homology"/>
<dbReference type="PANTHER" id="PTHR11178">
    <property type="entry name" value="IRON-SULFUR CLUSTER SCAFFOLD PROTEIN NFU-RELATED"/>
    <property type="match status" value="1"/>
</dbReference>
<dbReference type="Gene3D" id="3.30.300.130">
    <property type="entry name" value="Fe-S cluster assembly (FSCA)"/>
    <property type="match status" value="1"/>
</dbReference>
<dbReference type="STRING" id="880071.Fleli_2640"/>
<feature type="domain" description="Scaffold protein Nfu/NifU N-terminal" evidence="2">
    <location>
        <begin position="15"/>
        <end position="103"/>
    </location>
</feature>